<dbReference type="PANTHER" id="PTHR34580:SF3">
    <property type="entry name" value="PROTEIN PAFB"/>
    <property type="match status" value="1"/>
</dbReference>
<comment type="caution">
    <text evidence="4">The sequence shown here is derived from an EMBL/GenBank/DDBJ whole genome shotgun (WGS) entry which is preliminary data.</text>
</comment>
<evidence type="ECO:0000313" key="4">
    <source>
        <dbReference type="EMBL" id="MFD2673947.1"/>
    </source>
</evidence>
<dbReference type="EMBL" id="JBHUNF010000001">
    <property type="protein sequence ID" value="MFD2673947.1"/>
    <property type="molecule type" value="Genomic_DNA"/>
</dbReference>
<dbReference type="Pfam" id="PF25583">
    <property type="entry name" value="WCX"/>
    <property type="match status" value="1"/>
</dbReference>
<feature type="domain" description="WYL" evidence="1">
    <location>
        <begin position="144"/>
        <end position="210"/>
    </location>
</feature>
<dbReference type="InterPro" id="IPR043839">
    <property type="entry name" value="PafC_HTH"/>
</dbReference>
<name>A0ABW5RIR7_9MICO</name>
<dbReference type="Pfam" id="PF13280">
    <property type="entry name" value="WYL"/>
    <property type="match status" value="1"/>
</dbReference>
<dbReference type="InterPro" id="IPR026881">
    <property type="entry name" value="WYL_dom"/>
</dbReference>
<keyword evidence="5" id="KW-1185">Reference proteome</keyword>
<feature type="domain" description="WCX" evidence="3">
    <location>
        <begin position="237"/>
        <end position="313"/>
    </location>
</feature>
<evidence type="ECO:0000259" key="2">
    <source>
        <dbReference type="Pfam" id="PF19187"/>
    </source>
</evidence>
<dbReference type="Pfam" id="PF19187">
    <property type="entry name" value="HTH_PafC"/>
    <property type="match status" value="1"/>
</dbReference>
<dbReference type="PANTHER" id="PTHR34580">
    <property type="match status" value="1"/>
</dbReference>
<proteinExistence type="predicted"/>
<sequence length="319" mass="34699">MTNTATADVLTMVNVLRYLRTQPHGVDLSELADQFGQSPEGMRSIIEYLWTVEILDLDGMPSPGNMIDFDAAGLELEEPWVKLTHDPVGDLAMSFSPAELATVRLGLAALATVADASDAARVHALITKLAGDGAAAVTPASDPHAETLRESLRVQHAVRIRYRSETAAAPTERIIEPLRLESLDGLLYVNAYCRQREALRWFRADRMLTVALTDSPIGVHSEADRNRELTVSGRNFVKVQCRVNAAGLTALQPYLRGRRRPVQLGAQGTAEVQFAIRSLDALAALVAGHSGDIEVTSPQSARTHVTAWCRAVLAHHDVD</sequence>
<dbReference type="PROSITE" id="PS52050">
    <property type="entry name" value="WYL"/>
    <property type="match status" value="1"/>
</dbReference>
<evidence type="ECO:0000313" key="5">
    <source>
        <dbReference type="Proteomes" id="UP001597453"/>
    </source>
</evidence>
<dbReference type="InterPro" id="IPR028349">
    <property type="entry name" value="PafC-like"/>
</dbReference>
<organism evidence="4 5">
    <name type="scientific">Gulosibacter bifidus</name>
    <dbReference type="NCBI Taxonomy" id="272239"/>
    <lineage>
        <taxon>Bacteria</taxon>
        <taxon>Bacillati</taxon>
        <taxon>Actinomycetota</taxon>
        <taxon>Actinomycetes</taxon>
        <taxon>Micrococcales</taxon>
        <taxon>Microbacteriaceae</taxon>
        <taxon>Gulosibacter</taxon>
    </lineage>
</organism>
<dbReference type="InterPro" id="IPR051534">
    <property type="entry name" value="CBASS_pafABC_assoc_protein"/>
</dbReference>
<dbReference type="Proteomes" id="UP001597453">
    <property type="component" value="Unassembled WGS sequence"/>
</dbReference>
<protein>
    <submittedName>
        <fullName evidence="4">Helix-turn-helix transcriptional regulator</fullName>
    </submittedName>
</protein>
<feature type="domain" description="PafC HTH" evidence="2">
    <location>
        <begin position="9"/>
        <end position="130"/>
    </location>
</feature>
<accession>A0ABW5RIR7</accession>
<dbReference type="InterPro" id="IPR057727">
    <property type="entry name" value="WCX_dom"/>
</dbReference>
<gene>
    <name evidence="4" type="ORF">ACFSUQ_01315</name>
</gene>
<dbReference type="PIRSF" id="PIRSF016838">
    <property type="entry name" value="PafC"/>
    <property type="match status" value="1"/>
</dbReference>
<reference evidence="5" key="1">
    <citation type="journal article" date="2019" name="Int. J. Syst. Evol. Microbiol.">
        <title>The Global Catalogue of Microorganisms (GCM) 10K type strain sequencing project: providing services to taxonomists for standard genome sequencing and annotation.</title>
        <authorList>
            <consortium name="The Broad Institute Genomics Platform"/>
            <consortium name="The Broad Institute Genome Sequencing Center for Infectious Disease"/>
            <person name="Wu L."/>
            <person name="Ma J."/>
        </authorList>
    </citation>
    <scope>NUCLEOTIDE SEQUENCE [LARGE SCALE GENOMIC DNA]</scope>
    <source>
        <strain evidence="5">TISTR 1511</strain>
    </source>
</reference>
<dbReference type="RefSeq" id="WP_066054960.1">
    <property type="nucleotide sequence ID" value="NZ_JBHUNF010000001.1"/>
</dbReference>
<evidence type="ECO:0000259" key="1">
    <source>
        <dbReference type="Pfam" id="PF13280"/>
    </source>
</evidence>
<evidence type="ECO:0000259" key="3">
    <source>
        <dbReference type="Pfam" id="PF25583"/>
    </source>
</evidence>